<name>A0A1M7KTW0_9RHOB</name>
<dbReference type="Gene3D" id="3.10.350.10">
    <property type="entry name" value="LysM domain"/>
    <property type="match status" value="1"/>
</dbReference>
<keyword evidence="4" id="KW-1185">Reference proteome</keyword>
<organism evidence="3 4">
    <name type="scientific">Roseovarius litoreus</name>
    <dbReference type="NCBI Taxonomy" id="1155722"/>
    <lineage>
        <taxon>Bacteria</taxon>
        <taxon>Pseudomonadati</taxon>
        <taxon>Pseudomonadota</taxon>
        <taxon>Alphaproteobacteria</taxon>
        <taxon>Rhodobacterales</taxon>
        <taxon>Roseobacteraceae</taxon>
        <taxon>Roseovarius</taxon>
    </lineage>
</organism>
<dbReference type="EMBL" id="FRCB01000012">
    <property type="protein sequence ID" value="SHM68911.1"/>
    <property type="molecule type" value="Genomic_DNA"/>
</dbReference>
<evidence type="ECO:0000313" key="4">
    <source>
        <dbReference type="Proteomes" id="UP000322545"/>
    </source>
</evidence>
<proteinExistence type="predicted"/>
<keyword evidence="1" id="KW-0732">Signal</keyword>
<dbReference type="CDD" id="cd00118">
    <property type="entry name" value="LysM"/>
    <property type="match status" value="1"/>
</dbReference>
<dbReference type="SUPFAM" id="SSF53850">
    <property type="entry name" value="Periplasmic binding protein-like II"/>
    <property type="match status" value="1"/>
</dbReference>
<gene>
    <name evidence="3" type="ORF">SAMN05443432_11218</name>
</gene>
<dbReference type="PANTHER" id="PTHR35936">
    <property type="entry name" value="MEMBRANE-BOUND LYTIC MUREIN TRANSGLYCOSYLASE F"/>
    <property type="match status" value="1"/>
</dbReference>
<evidence type="ECO:0000313" key="3">
    <source>
        <dbReference type="EMBL" id="SHM68911.1"/>
    </source>
</evidence>
<dbReference type="PANTHER" id="PTHR35936:SF19">
    <property type="entry name" value="AMINO-ACID-BINDING PROTEIN YXEM-RELATED"/>
    <property type="match status" value="1"/>
</dbReference>
<feature type="chain" id="PRO_5013178508" evidence="1">
    <location>
        <begin position="29"/>
        <end position="346"/>
    </location>
</feature>
<accession>A0A1M7KTW0</accession>
<reference evidence="3 4" key="1">
    <citation type="submission" date="2016-11" db="EMBL/GenBank/DDBJ databases">
        <authorList>
            <person name="Varghese N."/>
            <person name="Submissions S."/>
        </authorList>
    </citation>
    <scope>NUCLEOTIDE SEQUENCE [LARGE SCALE GENOMIC DNA]</scope>
    <source>
        <strain evidence="3 4">DSM 28249</strain>
    </source>
</reference>
<dbReference type="InterPro" id="IPR018392">
    <property type="entry name" value="LysM"/>
</dbReference>
<protein>
    <submittedName>
        <fullName evidence="3">Amino acid ABC transporter substrate-binding protein, PAAT family</fullName>
    </submittedName>
</protein>
<dbReference type="InterPro" id="IPR036779">
    <property type="entry name" value="LysM_dom_sf"/>
</dbReference>
<evidence type="ECO:0000256" key="1">
    <source>
        <dbReference type="SAM" id="SignalP"/>
    </source>
</evidence>
<dbReference type="RefSeq" id="WP_149780770.1">
    <property type="nucleotide sequence ID" value="NZ_FRCB01000012.1"/>
</dbReference>
<evidence type="ECO:0000259" key="2">
    <source>
        <dbReference type="PROSITE" id="PS51782"/>
    </source>
</evidence>
<dbReference type="Proteomes" id="UP000322545">
    <property type="component" value="Unassembled WGS sequence"/>
</dbReference>
<sequence length="346" mass="37887">MIHAIPIHWPGRLLAPFVALCLSAQMAAALCDVEYKAQPGDTLFSIAEFHYGDRSHWATLYEANTAQLAGATVIPGRTLYVPCPEATPAGKPVEEAPPERQNADINVLAIGDLAPFVGRNLPQMGLFPELVTTALDQSPSPVSHAVSISTDRAEQIDLLAQVTFDMGVPYARPDCAAMPENRLCRGFHFSDPLMDVPMMLFVRADRQFAFETDADLHGKSLCRPEGVFTHDLDEAGRRWIADGKITLVTAPDVTGCFDKVLAGEVDAVSVDLFVGGSALLENGWREQIVPLERPVSLVGLHVIISKSHWRGTTHLYRLNAGIARLKQEGRYEEIVSRHLALLTSQF</sequence>
<feature type="domain" description="LysM" evidence="2">
    <location>
        <begin position="33"/>
        <end position="81"/>
    </location>
</feature>
<dbReference type="Pfam" id="PF01476">
    <property type="entry name" value="LysM"/>
    <property type="match status" value="1"/>
</dbReference>
<dbReference type="AlphaFoldDB" id="A0A1M7KTW0"/>
<dbReference type="PROSITE" id="PS51782">
    <property type="entry name" value="LYSM"/>
    <property type="match status" value="1"/>
</dbReference>
<dbReference type="Gene3D" id="3.40.190.10">
    <property type="entry name" value="Periplasmic binding protein-like II"/>
    <property type="match status" value="2"/>
</dbReference>
<feature type="signal peptide" evidence="1">
    <location>
        <begin position="1"/>
        <end position="28"/>
    </location>
</feature>
<dbReference type="SUPFAM" id="SSF54106">
    <property type="entry name" value="LysM domain"/>
    <property type="match status" value="1"/>
</dbReference>